<dbReference type="RefSeq" id="XP_022135415.1">
    <property type="nucleotide sequence ID" value="XM_022279723.1"/>
</dbReference>
<dbReference type="PANTHER" id="PTHR28080">
    <property type="entry name" value="PEROXISOMAL BIOGENESIS FACTOR 3"/>
    <property type="match status" value="1"/>
</dbReference>
<accession>A0A6J1C113</accession>
<evidence type="ECO:0000313" key="3">
    <source>
        <dbReference type="RefSeq" id="XP_022135416.1"/>
    </source>
</evidence>
<evidence type="ECO:0000313" key="2">
    <source>
        <dbReference type="RefSeq" id="XP_022135415.1"/>
    </source>
</evidence>
<dbReference type="GeneID" id="111007373"/>
<name>A0A6J1C113_MOMCH</name>
<dbReference type="Pfam" id="PF04882">
    <property type="entry name" value="Peroxin-3"/>
    <property type="match status" value="2"/>
</dbReference>
<dbReference type="RefSeq" id="XP_022135416.1">
    <property type="nucleotide sequence ID" value="XM_022279724.1"/>
</dbReference>
<dbReference type="GO" id="GO:0045046">
    <property type="term" value="P:protein import into peroxisome membrane"/>
    <property type="evidence" value="ECO:0007669"/>
    <property type="project" value="TreeGrafter"/>
</dbReference>
<dbReference type="PANTHER" id="PTHR28080:SF1">
    <property type="entry name" value="PEROXISOMAL BIOGENESIS FACTOR 3"/>
    <property type="match status" value="1"/>
</dbReference>
<reference evidence="2 3" key="1">
    <citation type="submission" date="2025-04" db="UniProtKB">
        <authorList>
            <consortium name="RefSeq"/>
        </authorList>
    </citation>
    <scope>IDENTIFICATION</scope>
    <source>
        <strain evidence="2 3">OHB3-1</strain>
    </source>
</reference>
<gene>
    <name evidence="2 3" type="primary">LOC111007373</name>
</gene>
<dbReference type="GO" id="GO:0005778">
    <property type="term" value="C:peroxisomal membrane"/>
    <property type="evidence" value="ECO:0007669"/>
    <property type="project" value="InterPro"/>
</dbReference>
<dbReference type="Proteomes" id="UP000504603">
    <property type="component" value="Unplaced"/>
</dbReference>
<protein>
    <submittedName>
        <fullName evidence="2 3">Peroxisome biogenesis protein 3-2-like</fullName>
    </submittedName>
</protein>
<dbReference type="InterPro" id="IPR006966">
    <property type="entry name" value="Peroxin-3"/>
</dbReference>
<dbReference type="KEGG" id="mcha:111007373"/>
<dbReference type="GO" id="GO:0030674">
    <property type="term" value="F:protein-macromolecule adaptor activity"/>
    <property type="evidence" value="ECO:0007669"/>
    <property type="project" value="TreeGrafter"/>
</dbReference>
<keyword evidence="1" id="KW-1185">Reference proteome</keyword>
<evidence type="ECO:0000313" key="1">
    <source>
        <dbReference type="Proteomes" id="UP000504603"/>
    </source>
</evidence>
<sequence>MIPLRDFWRRHKRKILITAGVLGSGYFLYRQYDAYSRRLHDIQRELANEREADELIKAQIQAHFENIQRIADTTTLPHAIRHLHSRIEEDLDLSHLTERLMMGKGQPNTLTLAEKLDLWENLKILSFTKMVISLWAITVLSLYIRVQVNILGRHMYIDTARGFGSSHLLEEADLIDRDDQQKFLAISDFLSNYGLNALIPKMQVAVAEVLKRKQLRDVFNTTILRETTMQIIKIFMSTGSPHHWLDYLMPEDNQSNIKAVLSTDEDAADPNFNKFDQLMMETRAVLLSAEFGNVVERSLEAGADGLMEEMEASLAGGSSRTSGIPLARLVPRVAQMGPLLLEDPIKSRFIQMIRGIPEAEIFFTLLYANMPAS</sequence>
<dbReference type="AlphaFoldDB" id="A0A6J1C113"/>
<organism evidence="1 2">
    <name type="scientific">Momordica charantia</name>
    <name type="common">Bitter gourd</name>
    <name type="synonym">Balsam pear</name>
    <dbReference type="NCBI Taxonomy" id="3673"/>
    <lineage>
        <taxon>Eukaryota</taxon>
        <taxon>Viridiplantae</taxon>
        <taxon>Streptophyta</taxon>
        <taxon>Embryophyta</taxon>
        <taxon>Tracheophyta</taxon>
        <taxon>Spermatophyta</taxon>
        <taxon>Magnoliopsida</taxon>
        <taxon>eudicotyledons</taxon>
        <taxon>Gunneridae</taxon>
        <taxon>Pentapetalae</taxon>
        <taxon>rosids</taxon>
        <taxon>fabids</taxon>
        <taxon>Cucurbitales</taxon>
        <taxon>Cucurbitaceae</taxon>
        <taxon>Momordiceae</taxon>
        <taxon>Momordica</taxon>
    </lineage>
</organism>
<proteinExistence type="predicted"/>
<dbReference type="OrthoDB" id="45930at2759"/>